<evidence type="ECO:0000256" key="2">
    <source>
        <dbReference type="ARBA" id="ARBA00005577"/>
    </source>
</evidence>
<dbReference type="AlphaFoldDB" id="A0A7S3P7T3"/>
<keyword evidence="5 8" id="KW-1133">Transmembrane helix</keyword>
<dbReference type="PANTHER" id="PTHR12889">
    <property type="entry name" value="GAMMA-SECRETASE SUBUNIT APH-1"/>
    <property type="match status" value="1"/>
</dbReference>
<feature type="transmembrane region" description="Helical" evidence="8">
    <location>
        <begin position="60"/>
        <end position="79"/>
    </location>
</feature>
<gene>
    <name evidence="9" type="ORF">ACOF00016_LOCUS8748</name>
</gene>
<evidence type="ECO:0000256" key="7">
    <source>
        <dbReference type="SAM" id="MobiDB-lite"/>
    </source>
</evidence>
<feature type="transmembrane region" description="Helical" evidence="8">
    <location>
        <begin position="182"/>
        <end position="208"/>
    </location>
</feature>
<evidence type="ECO:0000256" key="6">
    <source>
        <dbReference type="ARBA" id="ARBA00023136"/>
    </source>
</evidence>
<feature type="compositionally biased region" description="Polar residues" evidence="7">
    <location>
        <begin position="107"/>
        <end position="120"/>
    </location>
</feature>
<dbReference type="GO" id="GO:0016485">
    <property type="term" value="P:protein processing"/>
    <property type="evidence" value="ECO:0007669"/>
    <property type="project" value="InterPro"/>
</dbReference>
<proteinExistence type="inferred from homology"/>
<feature type="transmembrane region" description="Helical" evidence="8">
    <location>
        <begin position="140"/>
        <end position="162"/>
    </location>
</feature>
<dbReference type="GO" id="GO:0007219">
    <property type="term" value="P:Notch signaling pathway"/>
    <property type="evidence" value="ECO:0007669"/>
    <property type="project" value="UniProtKB-KW"/>
</dbReference>
<evidence type="ECO:0000256" key="3">
    <source>
        <dbReference type="ARBA" id="ARBA00022692"/>
    </source>
</evidence>
<reference evidence="9" key="1">
    <citation type="submission" date="2021-01" db="EMBL/GenBank/DDBJ databases">
        <authorList>
            <person name="Corre E."/>
            <person name="Pelletier E."/>
            <person name="Niang G."/>
            <person name="Scheremetjew M."/>
            <person name="Finn R."/>
            <person name="Kale V."/>
            <person name="Holt S."/>
            <person name="Cochrane G."/>
            <person name="Meng A."/>
            <person name="Brown T."/>
            <person name="Cohen L."/>
        </authorList>
    </citation>
    <scope>NUCLEOTIDE SEQUENCE</scope>
    <source>
        <strain evidence="9">CCMP127</strain>
    </source>
</reference>
<feature type="transmembrane region" description="Helical" evidence="8">
    <location>
        <begin position="6"/>
        <end position="25"/>
    </location>
</feature>
<keyword evidence="4" id="KW-0914">Notch signaling pathway</keyword>
<name>A0A7S3P7T3_9STRA</name>
<evidence type="ECO:0000256" key="8">
    <source>
        <dbReference type="SAM" id="Phobius"/>
    </source>
</evidence>
<feature type="transmembrane region" description="Helical" evidence="8">
    <location>
        <begin position="241"/>
        <end position="262"/>
    </location>
</feature>
<keyword evidence="3 8" id="KW-0812">Transmembrane</keyword>
<evidence type="ECO:0000256" key="4">
    <source>
        <dbReference type="ARBA" id="ARBA00022976"/>
    </source>
</evidence>
<protein>
    <recommendedName>
        <fullName evidence="10">Transmembrane protein</fullName>
    </recommendedName>
</protein>
<dbReference type="EMBL" id="HBIM01010479">
    <property type="protein sequence ID" value="CAE0411395.1"/>
    <property type="molecule type" value="Transcribed_RNA"/>
</dbReference>
<evidence type="ECO:0000256" key="1">
    <source>
        <dbReference type="ARBA" id="ARBA00004141"/>
    </source>
</evidence>
<dbReference type="InterPro" id="IPR009294">
    <property type="entry name" value="Aph-1"/>
</dbReference>
<organism evidence="9">
    <name type="scientific">Amphora coffeiformis</name>
    <dbReference type="NCBI Taxonomy" id="265554"/>
    <lineage>
        <taxon>Eukaryota</taxon>
        <taxon>Sar</taxon>
        <taxon>Stramenopiles</taxon>
        <taxon>Ochrophyta</taxon>
        <taxon>Bacillariophyta</taxon>
        <taxon>Bacillariophyceae</taxon>
        <taxon>Bacillariophycidae</taxon>
        <taxon>Thalassiophysales</taxon>
        <taxon>Catenulaceae</taxon>
        <taxon>Amphora</taxon>
    </lineage>
</organism>
<accession>A0A7S3P7T3</accession>
<feature type="region of interest" description="Disordered" evidence="7">
    <location>
        <begin position="100"/>
        <end position="122"/>
    </location>
</feature>
<keyword evidence="6 8" id="KW-0472">Membrane</keyword>
<evidence type="ECO:0000256" key="5">
    <source>
        <dbReference type="ARBA" id="ARBA00022989"/>
    </source>
</evidence>
<sequence length="314" mass="34740">MTTAALALGSGLIAFGPLAALFSMIIYQKAQLVIVVTTAAFCFLLGSTAGAFAWRIFHHIGFYGPLAAMIPAVLSQFLARCGFVVLYHKVEAVIQETLEKEEDETRQTTNESNLDSNSRNHPTEKDWAEIAKMRLQLNDAACGVAAGVGFGGMHAILLYGTLLASEMSNNVGVLYQESCPTIPSLAVSSVYALCFFILDMFWMLFTFFGMRRRLNYHRGEGEREYRAAGAWLGNSRKGGNLALLWVLITHFTAAILTTADYFKNGCYVSVPAVCAVVFFTAYIYWLGVGRIYMPADQQVPEITHYNRDLDSSRR</sequence>
<feature type="transmembrane region" description="Helical" evidence="8">
    <location>
        <begin position="268"/>
        <end position="288"/>
    </location>
</feature>
<evidence type="ECO:0000313" key="9">
    <source>
        <dbReference type="EMBL" id="CAE0411395.1"/>
    </source>
</evidence>
<evidence type="ECO:0008006" key="10">
    <source>
        <dbReference type="Google" id="ProtNLM"/>
    </source>
</evidence>
<feature type="transmembrane region" description="Helical" evidence="8">
    <location>
        <begin position="32"/>
        <end position="54"/>
    </location>
</feature>
<comment type="subcellular location">
    <subcellularLocation>
        <location evidence="1">Membrane</location>
        <topology evidence="1">Multi-pass membrane protein</topology>
    </subcellularLocation>
</comment>
<comment type="similarity">
    <text evidence="2">Belongs to the APH-1 family.</text>
</comment>
<dbReference type="Pfam" id="PF06105">
    <property type="entry name" value="Aph-1"/>
    <property type="match status" value="1"/>
</dbReference>
<dbReference type="GO" id="GO:0016020">
    <property type="term" value="C:membrane"/>
    <property type="evidence" value="ECO:0007669"/>
    <property type="project" value="UniProtKB-SubCell"/>
</dbReference>